<dbReference type="Proteomes" id="UP001139158">
    <property type="component" value="Unassembled WGS sequence"/>
</dbReference>
<dbReference type="PANTHER" id="PTHR43441">
    <property type="entry name" value="RIBOSOMAL-PROTEIN-SERINE ACETYLTRANSFERASE"/>
    <property type="match status" value="1"/>
</dbReference>
<dbReference type="PANTHER" id="PTHR43441:SF10">
    <property type="entry name" value="ACETYLTRANSFERASE"/>
    <property type="match status" value="1"/>
</dbReference>
<evidence type="ECO:0000313" key="4">
    <source>
        <dbReference type="Proteomes" id="UP001139158"/>
    </source>
</evidence>
<dbReference type="Gene3D" id="3.40.630.30">
    <property type="match status" value="1"/>
</dbReference>
<dbReference type="InterPro" id="IPR016181">
    <property type="entry name" value="Acyl_CoA_acyltransferase"/>
</dbReference>
<accession>A0A9X1MEG7</accession>
<comment type="caution">
    <text evidence="3">The sequence shown here is derived from an EMBL/GenBank/DDBJ whole genome shotgun (WGS) entry which is preliminary data.</text>
</comment>
<reference evidence="3" key="1">
    <citation type="submission" date="2021-10" db="EMBL/GenBank/DDBJ databases">
        <title>Novel species in genus Arthrobacter.</title>
        <authorList>
            <person name="Liu Y."/>
        </authorList>
    </citation>
    <scope>NUCLEOTIDE SEQUENCE</scope>
    <source>
        <strain evidence="3">Zg-Y453</strain>
    </source>
</reference>
<organism evidence="3 4">
    <name type="scientific">Arthrobacter caoxuetaonis</name>
    <dbReference type="NCBI Taxonomy" id="2886935"/>
    <lineage>
        <taxon>Bacteria</taxon>
        <taxon>Bacillati</taxon>
        <taxon>Actinomycetota</taxon>
        <taxon>Actinomycetes</taxon>
        <taxon>Micrococcales</taxon>
        <taxon>Micrococcaceae</taxon>
        <taxon>Arthrobacter</taxon>
    </lineage>
</organism>
<keyword evidence="4" id="KW-1185">Reference proteome</keyword>
<dbReference type="PROSITE" id="PS51186">
    <property type="entry name" value="GNAT"/>
    <property type="match status" value="1"/>
</dbReference>
<dbReference type="GO" id="GO:1990189">
    <property type="term" value="F:protein N-terminal-serine acetyltransferase activity"/>
    <property type="evidence" value="ECO:0007669"/>
    <property type="project" value="TreeGrafter"/>
</dbReference>
<dbReference type="SUPFAM" id="SSF55729">
    <property type="entry name" value="Acyl-CoA N-acyltransferases (Nat)"/>
    <property type="match status" value="1"/>
</dbReference>
<dbReference type="AlphaFoldDB" id="A0A9X1MEG7"/>
<proteinExistence type="predicted"/>
<feature type="region of interest" description="Disordered" evidence="1">
    <location>
        <begin position="192"/>
        <end position="230"/>
    </location>
</feature>
<feature type="compositionally biased region" description="Basic and acidic residues" evidence="1">
    <location>
        <begin position="221"/>
        <end position="230"/>
    </location>
</feature>
<sequence>MTLRPWQPDDAACLFAAVQSTPDLDTQLDRSAVHDVDAAMAFIRSTLAWDPDSGMCSFAIDVDGRAVGNVGLSHIDRRHRTTWLAYWIASDGRGLGLAGRAAAGVASWAFQELDLFRIELGHRLNNPASCAAAKRAGFLPEGIERSKAGVRRRAFRCGNTCPARHRSCSCAGSRGRQPVERPATKRRLVQRLAEKGAGNGKRADSCNGDARRVHGRSGRRSGLDVRRRCG</sequence>
<feature type="domain" description="N-acetyltransferase" evidence="2">
    <location>
        <begin position="1"/>
        <end position="162"/>
    </location>
</feature>
<dbReference type="Pfam" id="PF13302">
    <property type="entry name" value="Acetyltransf_3"/>
    <property type="match status" value="1"/>
</dbReference>
<evidence type="ECO:0000256" key="1">
    <source>
        <dbReference type="SAM" id="MobiDB-lite"/>
    </source>
</evidence>
<name>A0A9X1MEG7_9MICC</name>
<protein>
    <submittedName>
        <fullName evidence="3">GNAT family N-acetyltransferase</fullName>
    </submittedName>
</protein>
<dbReference type="EMBL" id="JAJFZV010000007">
    <property type="protein sequence ID" value="MCC3297800.1"/>
    <property type="molecule type" value="Genomic_DNA"/>
</dbReference>
<feature type="compositionally biased region" description="Basic and acidic residues" evidence="1">
    <location>
        <begin position="201"/>
        <end position="212"/>
    </location>
</feature>
<dbReference type="InterPro" id="IPR051908">
    <property type="entry name" value="Ribosomal_N-acetyltransferase"/>
</dbReference>
<evidence type="ECO:0000313" key="3">
    <source>
        <dbReference type="EMBL" id="MCC3297800.1"/>
    </source>
</evidence>
<gene>
    <name evidence="3" type="ORF">LJ757_08295</name>
</gene>
<dbReference type="GO" id="GO:0008999">
    <property type="term" value="F:protein-N-terminal-alanine acetyltransferase activity"/>
    <property type="evidence" value="ECO:0007669"/>
    <property type="project" value="TreeGrafter"/>
</dbReference>
<dbReference type="GO" id="GO:0005737">
    <property type="term" value="C:cytoplasm"/>
    <property type="evidence" value="ECO:0007669"/>
    <property type="project" value="TreeGrafter"/>
</dbReference>
<evidence type="ECO:0000259" key="2">
    <source>
        <dbReference type="PROSITE" id="PS51186"/>
    </source>
</evidence>
<dbReference type="InterPro" id="IPR000182">
    <property type="entry name" value="GNAT_dom"/>
</dbReference>
<dbReference type="RefSeq" id="WP_227895676.1">
    <property type="nucleotide sequence ID" value="NZ_CP099466.1"/>
</dbReference>